<dbReference type="PROSITE" id="PS00108">
    <property type="entry name" value="PROTEIN_KINASE_ST"/>
    <property type="match status" value="1"/>
</dbReference>
<dbReference type="CDD" id="cd05154">
    <property type="entry name" value="ACAD10_11_N-like"/>
    <property type="match status" value="1"/>
</dbReference>
<organism evidence="2 3">
    <name type="scientific">Hirsutella minnesotensis 3608</name>
    <dbReference type="NCBI Taxonomy" id="1043627"/>
    <lineage>
        <taxon>Eukaryota</taxon>
        <taxon>Fungi</taxon>
        <taxon>Dikarya</taxon>
        <taxon>Ascomycota</taxon>
        <taxon>Pezizomycotina</taxon>
        <taxon>Sordariomycetes</taxon>
        <taxon>Hypocreomycetidae</taxon>
        <taxon>Hypocreales</taxon>
        <taxon>Ophiocordycipitaceae</taxon>
        <taxon>Hirsutella</taxon>
    </lineage>
</organism>
<dbReference type="OrthoDB" id="191037at2759"/>
<dbReference type="SUPFAM" id="SSF56112">
    <property type="entry name" value="Protein kinase-like (PK-like)"/>
    <property type="match status" value="1"/>
</dbReference>
<dbReference type="InterPro" id="IPR002575">
    <property type="entry name" value="Aminoglycoside_PTrfase"/>
</dbReference>
<protein>
    <recommendedName>
        <fullName evidence="1">Aminoglycoside phosphotransferase domain-containing protein</fullName>
    </recommendedName>
</protein>
<gene>
    <name evidence="2" type="ORF">HIM_06980</name>
</gene>
<proteinExistence type="predicted"/>
<feature type="domain" description="Aminoglycoside phosphotransferase" evidence="1">
    <location>
        <begin position="31"/>
        <end position="267"/>
    </location>
</feature>
<dbReference type="InterPro" id="IPR008271">
    <property type="entry name" value="Ser/Thr_kinase_AS"/>
</dbReference>
<dbReference type="InterPro" id="IPR052898">
    <property type="entry name" value="ACAD10-like"/>
</dbReference>
<dbReference type="Gene3D" id="3.30.200.20">
    <property type="entry name" value="Phosphorylase Kinase, domain 1"/>
    <property type="match status" value="1"/>
</dbReference>
<dbReference type="InterPro" id="IPR041726">
    <property type="entry name" value="ACAD10_11_N"/>
</dbReference>
<dbReference type="AlphaFoldDB" id="A0A0F7ZZ58"/>
<dbReference type="PANTHER" id="PTHR47829">
    <property type="entry name" value="HYDROLASE, PUTATIVE (AFU_ORTHOLOGUE AFUA_1G12880)-RELATED"/>
    <property type="match status" value="1"/>
</dbReference>
<dbReference type="EMBL" id="KQ030533">
    <property type="protein sequence ID" value="KJZ73647.1"/>
    <property type="molecule type" value="Genomic_DNA"/>
</dbReference>
<evidence type="ECO:0000313" key="2">
    <source>
        <dbReference type="EMBL" id="KJZ73647.1"/>
    </source>
</evidence>
<keyword evidence="3" id="KW-1185">Reference proteome</keyword>
<name>A0A0F7ZZ58_9HYPO</name>
<sequence length="367" mass="41058">MAGRVRQPIDEVSFGKFVAENVPQIKTPVGLKQFGFGQSNPTYLVTGADGQRFVMRKKPPGKLLSKTAHKVEREYRIMHALEKTDVPVPKTFCLCEDESVIGTPFYIMEFLDGRIFEDFTMPGASAEERTRMWRAAIETLAKFHAVDVAEVGLGKFGKPAGFYGRQVQTWSTICARQEAVVDVETGEKVGRLPHFDETVAFFMNEKLQPRDRVTLVHGDFKIDNLVFHKTEPRVIGILDWEMSTVGHPLSDVCNFLTLFYTATDPETGRHSTESFLPGRTPGLPTAEQIVAWYTDMSGYDPRPELAWGMAFSIWKLAGICQGIAARRAVRQATSEQAKQYADSRASLAEFAWKLVQQAGQGDNGPRL</sequence>
<evidence type="ECO:0000313" key="3">
    <source>
        <dbReference type="Proteomes" id="UP000054481"/>
    </source>
</evidence>
<dbReference type="Gene3D" id="3.90.1200.10">
    <property type="match status" value="1"/>
</dbReference>
<dbReference type="Pfam" id="PF01636">
    <property type="entry name" value="APH"/>
    <property type="match status" value="1"/>
</dbReference>
<dbReference type="InterPro" id="IPR011009">
    <property type="entry name" value="Kinase-like_dom_sf"/>
</dbReference>
<evidence type="ECO:0000259" key="1">
    <source>
        <dbReference type="Pfam" id="PF01636"/>
    </source>
</evidence>
<accession>A0A0F7ZZ58</accession>
<dbReference type="PANTHER" id="PTHR47829:SF1">
    <property type="entry name" value="HAD FAMILY PHOSPHATASE"/>
    <property type="match status" value="1"/>
</dbReference>
<dbReference type="GO" id="GO:0004672">
    <property type="term" value="F:protein kinase activity"/>
    <property type="evidence" value="ECO:0007669"/>
    <property type="project" value="InterPro"/>
</dbReference>
<reference evidence="2 3" key="1">
    <citation type="journal article" date="2014" name="Genome Biol. Evol.">
        <title>Comparative genomics and transcriptomics analyses reveal divergent lifestyle features of nematode endoparasitic fungus Hirsutella minnesotensis.</title>
        <authorList>
            <person name="Lai Y."/>
            <person name="Liu K."/>
            <person name="Zhang X."/>
            <person name="Zhang X."/>
            <person name="Li K."/>
            <person name="Wang N."/>
            <person name="Shu C."/>
            <person name="Wu Y."/>
            <person name="Wang C."/>
            <person name="Bushley K.E."/>
            <person name="Xiang M."/>
            <person name="Liu X."/>
        </authorList>
    </citation>
    <scope>NUCLEOTIDE SEQUENCE [LARGE SCALE GENOMIC DNA]</scope>
    <source>
        <strain evidence="2 3">3608</strain>
    </source>
</reference>
<dbReference type="Proteomes" id="UP000054481">
    <property type="component" value="Unassembled WGS sequence"/>
</dbReference>